<feature type="chain" id="PRO_5001859714" evidence="3">
    <location>
        <begin position="24"/>
        <end position="376"/>
    </location>
</feature>
<feature type="domain" description="FAS1" evidence="4">
    <location>
        <begin position="38"/>
        <end position="170"/>
    </location>
</feature>
<feature type="domain" description="SMB" evidence="5">
    <location>
        <begin position="326"/>
        <end position="376"/>
    </location>
</feature>
<dbReference type="GeneID" id="9834667"/>
<reference evidence="6 7" key="2">
    <citation type="journal article" date="2014" name="BMC Genomics">
        <title>An improved genome of the model marine alga Ostreococcus tauri unfolds by assessing Illumina de novo assemblies.</title>
        <authorList>
            <person name="Blanc-Mathieu R."/>
            <person name="Verhelst B."/>
            <person name="Derelle E."/>
            <person name="Rombauts S."/>
            <person name="Bouget F.Y."/>
            <person name="Carre I."/>
            <person name="Chateau A."/>
            <person name="Eyre-Walker A."/>
            <person name="Grimsley N."/>
            <person name="Moreau H."/>
            <person name="Piegu B."/>
            <person name="Rivals E."/>
            <person name="Schackwitz W."/>
            <person name="Van de Peer Y."/>
            <person name="Piganeau G."/>
        </authorList>
    </citation>
    <scope>NUCLEOTIDE SEQUENCE [LARGE SCALE GENOMIC DNA]</scope>
    <source>
        <strain evidence="7">OTTH 0595 / CCAP 157/2 / RCC745</strain>
    </source>
</reference>
<dbReference type="PROSITE" id="PS50958">
    <property type="entry name" value="SMB_2"/>
    <property type="match status" value="1"/>
</dbReference>
<dbReference type="InterPro" id="IPR000782">
    <property type="entry name" value="FAS1_domain"/>
</dbReference>
<keyword evidence="1" id="KW-1015">Disulfide bond</keyword>
<dbReference type="EMBL" id="CAID01000001">
    <property type="protein sequence ID" value="CEF96937.1"/>
    <property type="molecule type" value="Genomic_DNA"/>
</dbReference>
<evidence type="ECO:0000259" key="4">
    <source>
        <dbReference type="PROSITE" id="PS50213"/>
    </source>
</evidence>
<keyword evidence="7" id="KW-1185">Reference proteome</keyword>
<reference evidence="7" key="1">
    <citation type="journal article" date="2006" name="Proc. Natl. Acad. Sci. U.S.A.">
        <title>Genome analysis of the smallest free-living eukaryote Ostreococcus tauri unveils many unique features.</title>
        <authorList>
            <person name="Derelle E."/>
            <person name="Ferraz C."/>
            <person name="Rombauts S."/>
            <person name="Rouze P."/>
            <person name="Worden A.Z."/>
            <person name="Robbens S."/>
            <person name="Partensky F."/>
            <person name="Degroeve S."/>
            <person name="Echeynie S."/>
            <person name="Cooke R."/>
            <person name="Saeys Y."/>
            <person name="Wuyts J."/>
            <person name="Jabbari K."/>
            <person name="Bowler C."/>
            <person name="Panaud O."/>
            <person name="Piegu B."/>
            <person name="Ball S.G."/>
            <person name="Ral J.-P."/>
            <person name="Bouget F.-Y."/>
            <person name="Piganeau G."/>
            <person name="De Baets B."/>
            <person name="Picard A."/>
            <person name="Delseny M."/>
            <person name="Demaille J."/>
            <person name="Van de Peer Y."/>
            <person name="Moreau H."/>
        </authorList>
    </citation>
    <scope>NUCLEOTIDE SEQUENCE [LARGE SCALE GENOMIC DNA]</scope>
    <source>
        <strain evidence="7">OTTH 0595 / CCAP 157/2 / RCC745</strain>
    </source>
</reference>
<dbReference type="InParanoid" id="A0A090M326"/>
<evidence type="ECO:0000313" key="7">
    <source>
        <dbReference type="Proteomes" id="UP000009170"/>
    </source>
</evidence>
<dbReference type="SUPFAM" id="SSF82153">
    <property type="entry name" value="FAS1 domain"/>
    <property type="match status" value="1"/>
</dbReference>
<evidence type="ECO:0000256" key="2">
    <source>
        <dbReference type="SAM" id="MobiDB-lite"/>
    </source>
</evidence>
<evidence type="ECO:0000256" key="3">
    <source>
        <dbReference type="SAM" id="SignalP"/>
    </source>
</evidence>
<dbReference type="InterPro" id="IPR036378">
    <property type="entry name" value="FAS1_dom_sf"/>
</dbReference>
<organism evidence="6 7">
    <name type="scientific">Ostreococcus tauri</name>
    <name type="common">Marine green alga</name>
    <dbReference type="NCBI Taxonomy" id="70448"/>
    <lineage>
        <taxon>Eukaryota</taxon>
        <taxon>Viridiplantae</taxon>
        <taxon>Chlorophyta</taxon>
        <taxon>Mamiellophyceae</taxon>
        <taxon>Mamiellales</taxon>
        <taxon>Bathycoccaceae</taxon>
        <taxon>Ostreococcus</taxon>
    </lineage>
</organism>
<proteinExistence type="predicted"/>
<dbReference type="Proteomes" id="UP000009170">
    <property type="component" value="Unassembled WGS sequence"/>
</dbReference>
<dbReference type="InterPro" id="IPR001212">
    <property type="entry name" value="Somatomedin_B_dom"/>
</dbReference>
<comment type="caution">
    <text evidence="6">The sequence shown here is derived from an EMBL/GenBank/DDBJ whole genome shotgun (WGS) entry which is preliminary data.</text>
</comment>
<feature type="compositionally biased region" description="Pro residues" evidence="2">
    <location>
        <begin position="275"/>
        <end position="296"/>
    </location>
</feature>
<dbReference type="Pfam" id="PF02469">
    <property type="entry name" value="Fasciclin"/>
    <property type="match status" value="1"/>
</dbReference>
<gene>
    <name evidence="6" type="ORF">OT_ostta01g06650</name>
</gene>
<accession>A0A090M326</accession>
<evidence type="ECO:0000256" key="1">
    <source>
        <dbReference type="ARBA" id="ARBA00023157"/>
    </source>
</evidence>
<dbReference type="AlphaFoldDB" id="A0A090M326"/>
<sequence length="376" mass="40424">MNVITWLYIFLIMILLQAPQPHAFDCTVVEALENSCTARTLLSEIMETVEIRSFASLVDKNDLYKNMLGSLSYKATVFAPKDLAWYSRPSMPAGELSAEEAEKVIQSHVVSSSVVSSLEIGMRLITDLGVKEALLPGSTVAHSLVVGSSSERPLLLLGGSHVRHARCQVFGSALLRECLPSACDECAFAIQSSNVLNYVGAGDGDAVFVDNDGQMDVEDEIISRSPSRSVVLHEIRASNGVIFVLDNTVFPARVVDQKHVEESPNTRIEVATTTPNPPSVPLPSPSPKPKPPPPQIGSPDPLLWRVRPPPPSVAPYASPSHLAGQPKGSCVTASPNICGLCDYSYNELAPCCCDSECASNDPPDCCDDYQTVCLTD</sequence>
<name>A0A090M326_OSTTA</name>
<feature type="compositionally biased region" description="Polar residues" evidence="2">
    <location>
        <begin position="265"/>
        <end position="274"/>
    </location>
</feature>
<dbReference type="RefSeq" id="XP_003074719.2">
    <property type="nucleotide sequence ID" value="XM_003074671.2"/>
</dbReference>
<feature type="signal peptide" evidence="3">
    <location>
        <begin position="1"/>
        <end position="23"/>
    </location>
</feature>
<evidence type="ECO:0000313" key="6">
    <source>
        <dbReference type="EMBL" id="CEF96937.1"/>
    </source>
</evidence>
<feature type="region of interest" description="Disordered" evidence="2">
    <location>
        <begin position="260"/>
        <end position="310"/>
    </location>
</feature>
<dbReference type="PROSITE" id="PS50213">
    <property type="entry name" value="FAS1"/>
    <property type="match status" value="1"/>
</dbReference>
<protein>
    <submittedName>
        <fullName evidence="6">Somatomedin B domain</fullName>
    </submittedName>
</protein>
<evidence type="ECO:0000259" key="5">
    <source>
        <dbReference type="PROSITE" id="PS50958"/>
    </source>
</evidence>
<keyword evidence="3" id="KW-0732">Signal</keyword>
<dbReference type="Gene3D" id="2.30.180.10">
    <property type="entry name" value="FAS1 domain"/>
    <property type="match status" value="1"/>
</dbReference>
<dbReference type="KEGG" id="ota:OT_ostta01g06650"/>